<feature type="transmembrane region" description="Helical" evidence="5">
    <location>
        <begin position="174"/>
        <end position="194"/>
    </location>
</feature>
<gene>
    <name evidence="7" type="ORF">LNINA_LOCUS5832</name>
</gene>
<keyword evidence="8" id="KW-1185">Reference proteome</keyword>
<name>A0AAV1JDY1_9NEOP</name>
<accession>A0AAV1JDY1</accession>
<dbReference type="InterPro" id="IPR020846">
    <property type="entry name" value="MFS_dom"/>
</dbReference>
<dbReference type="PANTHER" id="PTHR48021:SF68">
    <property type="entry name" value="MAJOR FACILITATOR SUPERFAMILY (MFS) PROFILE DOMAIN-CONTAINING PROTEIN"/>
    <property type="match status" value="1"/>
</dbReference>
<dbReference type="EMBL" id="CAVLEF010000007">
    <property type="protein sequence ID" value="CAK1546244.1"/>
    <property type="molecule type" value="Genomic_DNA"/>
</dbReference>
<dbReference type="SUPFAM" id="SSF103473">
    <property type="entry name" value="MFS general substrate transporter"/>
    <property type="match status" value="1"/>
</dbReference>
<feature type="transmembrane region" description="Helical" evidence="5">
    <location>
        <begin position="95"/>
        <end position="112"/>
    </location>
</feature>
<dbReference type="GO" id="GO:0016020">
    <property type="term" value="C:membrane"/>
    <property type="evidence" value="ECO:0007669"/>
    <property type="project" value="UniProtKB-SubCell"/>
</dbReference>
<keyword evidence="4 5" id="KW-0472">Membrane</keyword>
<organism evidence="7 8">
    <name type="scientific">Leptosia nina</name>
    <dbReference type="NCBI Taxonomy" id="320188"/>
    <lineage>
        <taxon>Eukaryota</taxon>
        <taxon>Metazoa</taxon>
        <taxon>Ecdysozoa</taxon>
        <taxon>Arthropoda</taxon>
        <taxon>Hexapoda</taxon>
        <taxon>Insecta</taxon>
        <taxon>Pterygota</taxon>
        <taxon>Neoptera</taxon>
        <taxon>Endopterygota</taxon>
        <taxon>Lepidoptera</taxon>
        <taxon>Glossata</taxon>
        <taxon>Ditrysia</taxon>
        <taxon>Papilionoidea</taxon>
        <taxon>Pieridae</taxon>
        <taxon>Pierinae</taxon>
        <taxon>Leptosia</taxon>
    </lineage>
</organism>
<evidence type="ECO:0000256" key="5">
    <source>
        <dbReference type="SAM" id="Phobius"/>
    </source>
</evidence>
<dbReference type="GO" id="GO:0022857">
    <property type="term" value="F:transmembrane transporter activity"/>
    <property type="evidence" value="ECO:0007669"/>
    <property type="project" value="InterPro"/>
</dbReference>
<feature type="transmembrane region" description="Helical" evidence="5">
    <location>
        <begin position="21"/>
        <end position="45"/>
    </location>
</feature>
<feature type="transmembrane region" description="Helical" evidence="5">
    <location>
        <begin position="403"/>
        <end position="425"/>
    </location>
</feature>
<reference evidence="7 8" key="1">
    <citation type="submission" date="2023-11" db="EMBL/GenBank/DDBJ databases">
        <authorList>
            <person name="Okamura Y."/>
        </authorList>
    </citation>
    <scope>NUCLEOTIDE SEQUENCE [LARGE SCALE GENOMIC DNA]</scope>
</reference>
<dbReference type="InterPro" id="IPR005828">
    <property type="entry name" value="MFS_sugar_transport-like"/>
</dbReference>
<dbReference type="PROSITE" id="PS50850">
    <property type="entry name" value="MFS"/>
    <property type="match status" value="1"/>
</dbReference>
<comment type="caution">
    <text evidence="7">The sequence shown here is derived from an EMBL/GenBank/DDBJ whole genome shotgun (WGS) entry which is preliminary data.</text>
</comment>
<evidence type="ECO:0000256" key="1">
    <source>
        <dbReference type="ARBA" id="ARBA00004141"/>
    </source>
</evidence>
<sequence length="491" mass="55627">MEGEVNNLNSDSTWTVFIRQLFICVGTIIIYFNYGLYFGAPTIFIPQIRRAANSTDAITLEMESWLSAAVAYSSVPWIIILPVLAYYYGRRIPSLVMWMFMTASAITLYFSSNVNEILISQILQGILPATTTVSALVLTEYTSPKYRGVFMTLKNATFFWGIWTANVIGTFFHWKVILVPIFTCCAITLTMVFWPESPYWLADKGRFEECTTAHRWLKGTNKEAEKELNQIIGVHMEKIKNRKESSSFKQSALKYLRIARSDVFYKPTLYGMMVSGLYIISGKLTCSIYSIGIINKMTKSEQAAYFGMLAVDGITIVGMYMGCAISKFVGRRTLLVWTSSVGAFFLFILSLYFFLINLNILSENKFISISFLTLFSMAISCGPVILGPCICGELAPLKYRSTFIAVNALLISLIIGTVIKLSPYAFEYLDLHWSFLIFACNTAVLTYLVYRYLPETKDKTLFEIQEQVTGTRLIVQEETTNMLPTDKDVEN</sequence>
<comment type="subcellular location">
    <subcellularLocation>
        <location evidence="1">Membrane</location>
        <topology evidence="1">Multi-pass membrane protein</topology>
    </subcellularLocation>
</comment>
<feature type="transmembrane region" description="Helical" evidence="5">
    <location>
        <begin position="65"/>
        <end position="88"/>
    </location>
</feature>
<feature type="transmembrane region" description="Helical" evidence="5">
    <location>
        <begin position="367"/>
        <end position="391"/>
    </location>
</feature>
<evidence type="ECO:0000259" key="6">
    <source>
        <dbReference type="PROSITE" id="PS50850"/>
    </source>
</evidence>
<evidence type="ECO:0000256" key="4">
    <source>
        <dbReference type="ARBA" id="ARBA00023136"/>
    </source>
</evidence>
<feature type="transmembrane region" description="Helical" evidence="5">
    <location>
        <begin position="334"/>
        <end position="355"/>
    </location>
</feature>
<dbReference type="Proteomes" id="UP001497472">
    <property type="component" value="Unassembled WGS sequence"/>
</dbReference>
<feature type="transmembrane region" description="Helical" evidence="5">
    <location>
        <begin position="118"/>
        <end position="138"/>
    </location>
</feature>
<feature type="transmembrane region" description="Helical" evidence="5">
    <location>
        <begin position="269"/>
        <end position="291"/>
    </location>
</feature>
<feature type="transmembrane region" description="Helical" evidence="5">
    <location>
        <begin position="303"/>
        <end position="322"/>
    </location>
</feature>
<evidence type="ECO:0000313" key="8">
    <source>
        <dbReference type="Proteomes" id="UP001497472"/>
    </source>
</evidence>
<feature type="transmembrane region" description="Helical" evidence="5">
    <location>
        <begin position="150"/>
        <end position="168"/>
    </location>
</feature>
<keyword evidence="3 5" id="KW-1133">Transmembrane helix</keyword>
<dbReference type="InterPro" id="IPR036259">
    <property type="entry name" value="MFS_trans_sf"/>
</dbReference>
<dbReference type="InterPro" id="IPR050549">
    <property type="entry name" value="MFS_Trehalose_Transporter"/>
</dbReference>
<dbReference type="AlphaFoldDB" id="A0AAV1JDY1"/>
<evidence type="ECO:0000256" key="3">
    <source>
        <dbReference type="ARBA" id="ARBA00022989"/>
    </source>
</evidence>
<dbReference type="Gene3D" id="1.20.1250.20">
    <property type="entry name" value="MFS general substrate transporter like domains"/>
    <property type="match status" value="1"/>
</dbReference>
<feature type="transmembrane region" description="Helical" evidence="5">
    <location>
        <begin position="431"/>
        <end position="450"/>
    </location>
</feature>
<evidence type="ECO:0000256" key="2">
    <source>
        <dbReference type="ARBA" id="ARBA00022692"/>
    </source>
</evidence>
<dbReference type="Pfam" id="PF00083">
    <property type="entry name" value="Sugar_tr"/>
    <property type="match status" value="1"/>
</dbReference>
<protein>
    <recommendedName>
        <fullName evidence="6">Major facilitator superfamily (MFS) profile domain-containing protein</fullName>
    </recommendedName>
</protein>
<feature type="domain" description="Major facilitator superfamily (MFS) profile" evidence="6">
    <location>
        <begin position="19"/>
        <end position="457"/>
    </location>
</feature>
<evidence type="ECO:0000313" key="7">
    <source>
        <dbReference type="EMBL" id="CAK1546244.1"/>
    </source>
</evidence>
<dbReference type="PANTHER" id="PTHR48021">
    <property type="match status" value="1"/>
</dbReference>
<keyword evidence="2 5" id="KW-0812">Transmembrane</keyword>
<proteinExistence type="predicted"/>